<comment type="caution">
    <text evidence="3">The sequence shown here is derived from an EMBL/GenBank/DDBJ whole genome shotgun (WGS) entry which is preliminary data.</text>
</comment>
<dbReference type="AlphaFoldDB" id="A0A532USM7"/>
<dbReference type="InterPro" id="IPR011050">
    <property type="entry name" value="Pectin_lyase_fold/virulence"/>
</dbReference>
<dbReference type="InterPro" id="IPR012334">
    <property type="entry name" value="Pectin_lyas_fold"/>
</dbReference>
<dbReference type="Gene3D" id="2.160.20.10">
    <property type="entry name" value="Single-stranded right-handed beta-helix, Pectin lyase-like"/>
    <property type="match status" value="2"/>
</dbReference>
<dbReference type="PROSITE" id="PS51257">
    <property type="entry name" value="PROKAR_LIPOPROTEIN"/>
    <property type="match status" value="1"/>
</dbReference>
<organism evidence="3 4">
    <name type="scientific">candidate division LCP-89 bacterium B3_LCP</name>
    <dbReference type="NCBI Taxonomy" id="2012998"/>
    <lineage>
        <taxon>Bacteria</taxon>
        <taxon>Pseudomonadati</taxon>
        <taxon>Bacteria division LCP-89</taxon>
    </lineage>
</organism>
<dbReference type="NCBIfam" id="TIGR04183">
    <property type="entry name" value="Por_Secre_tail"/>
    <property type="match status" value="1"/>
</dbReference>
<dbReference type="EMBL" id="NJBN01000011">
    <property type="protein sequence ID" value="TKJ37939.1"/>
    <property type="molecule type" value="Genomic_DNA"/>
</dbReference>
<dbReference type="SMART" id="SM00710">
    <property type="entry name" value="PbH1"/>
    <property type="match status" value="5"/>
</dbReference>
<feature type="chain" id="PRO_5021936759" description="Secretion system C-terminal sorting domain-containing protein" evidence="1">
    <location>
        <begin position="22"/>
        <end position="742"/>
    </location>
</feature>
<dbReference type="SUPFAM" id="SSF51126">
    <property type="entry name" value="Pectin lyase-like"/>
    <property type="match status" value="2"/>
</dbReference>
<proteinExistence type="predicted"/>
<evidence type="ECO:0000313" key="4">
    <source>
        <dbReference type="Proteomes" id="UP000319619"/>
    </source>
</evidence>
<evidence type="ECO:0000313" key="3">
    <source>
        <dbReference type="EMBL" id="TKJ37939.1"/>
    </source>
</evidence>
<keyword evidence="1" id="KW-0732">Signal</keyword>
<feature type="domain" description="Secretion system C-terminal sorting" evidence="2">
    <location>
        <begin position="652"/>
        <end position="739"/>
    </location>
</feature>
<dbReference type="PANTHER" id="PTHR11319">
    <property type="entry name" value="G PROTEIN-COUPLED RECEPTOR-RELATED"/>
    <property type="match status" value="1"/>
</dbReference>
<evidence type="ECO:0000259" key="2">
    <source>
        <dbReference type="Pfam" id="PF18962"/>
    </source>
</evidence>
<name>A0A532USM7_UNCL8</name>
<protein>
    <recommendedName>
        <fullName evidence="2">Secretion system C-terminal sorting domain-containing protein</fullName>
    </recommendedName>
</protein>
<feature type="signal peptide" evidence="1">
    <location>
        <begin position="1"/>
        <end position="21"/>
    </location>
</feature>
<sequence length="742" mass="79974">MKRSFSILALIILLGCSNTFAETITVSGDVSGTWSADTVLVVGEVRVPVEQTLTIEPGVKVLFQGHYKLIVDTLATLLAVGTEQDSILFTAADTSMGWHGIRFLNSSDLSQLRYCTFTHGKAEYITNYFERCGGAIYCQNSALSISRCLIVNCSASEEGAGIYCYHSNPIIQDCVIHSCVAAGAVGICCYYCRSPKIYNNFINENAAVYGNAGMRLYESYNSTIINNVIIRGSTIRSTCGGIGIDYCENLTFCGNIVAENYSNKGGGGAMEINGSNLIIKNNIIFGNKTRYNWGSYHVAGGISCHSTECSIIGNLIVANSSDGASGLYLYECFNPYVYNNKIIGNLGYGGGGLFSYSVWDYIIEKNLICNNTAVVGAGIYCDGYNNGAFLLKNTVIENRATDLGGGGCFEPETTPTFMASIFWENEPSQIEANHEFLTVTYSDIQDTLWPGTGNISDDPLFVNPELNDYRLQWGSPCIDTGDPDPQYNDPDSTRADMGAFYFDQSVPVRILLSPHEIPYLIPEEGGTMDYTIQGTNIFPGPYDVTIWCDVELPDSTIYGPVLGPVTITIEPGQTVERIRTQTVPESAPMGVYHYNAYAVVDQDTSKDSFMFGKLGTIAGGSDSWGNAGDPLITIGGGQAPALPTGQVIVENYPNPFNPTTVISFSLPIASMVELEVFDINGRIVGARHASSLSGSGATPPTGLYSAGTHQITFDGSGLASGIYIYRLTAGDFTTSGKMILMK</sequence>
<dbReference type="PANTHER" id="PTHR11319:SF35">
    <property type="entry name" value="OUTER MEMBRANE PROTEIN PMPC-RELATED"/>
    <property type="match status" value="1"/>
</dbReference>
<dbReference type="InterPro" id="IPR006626">
    <property type="entry name" value="PbH1"/>
</dbReference>
<evidence type="ECO:0000256" key="1">
    <source>
        <dbReference type="SAM" id="SignalP"/>
    </source>
</evidence>
<dbReference type="InterPro" id="IPR026444">
    <property type="entry name" value="Secre_tail"/>
</dbReference>
<reference evidence="3 4" key="1">
    <citation type="submission" date="2017-06" db="EMBL/GenBank/DDBJ databases">
        <title>Novel microbial phyla capable of carbon fixation and sulfur reduction in deep-sea sediments.</title>
        <authorList>
            <person name="Huang J."/>
            <person name="Baker B."/>
            <person name="Wang Y."/>
        </authorList>
    </citation>
    <scope>NUCLEOTIDE SEQUENCE [LARGE SCALE GENOMIC DNA]</scope>
    <source>
        <strain evidence="3">B3_LCP</strain>
    </source>
</reference>
<dbReference type="Proteomes" id="UP000319619">
    <property type="component" value="Unassembled WGS sequence"/>
</dbReference>
<accession>A0A532USM7</accession>
<dbReference type="Gene3D" id="2.60.40.3880">
    <property type="match status" value="1"/>
</dbReference>
<dbReference type="Pfam" id="PF18962">
    <property type="entry name" value="Por_Secre_tail"/>
    <property type="match status" value="1"/>
</dbReference>
<gene>
    <name evidence="3" type="ORF">CEE37_13320</name>
</gene>